<feature type="active site" evidence="8">
    <location>
        <position position="71"/>
    </location>
</feature>
<evidence type="ECO:0008006" key="14">
    <source>
        <dbReference type="Google" id="ProtNLM"/>
    </source>
</evidence>
<dbReference type="GO" id="GO:0071555">
    <property type="term" value="P:cell wall organization"/>
    <property type="evidence" value="ECO:0007669"/>
    <property type="project" value="UniProtKB-KW"/>
</dbReference>
<evidence type="ECO:0000313" key="12">
    <source>
        <dbReference type="EMBL" id="ERN08530.1"/>
    </source>
</evidence>
<feature type="binding site" evidence="9">
    <location>
        <position position="42"/>
    </location>
    <ligand>
        <name>UDP-alpha-D-glucose</name>
        <dbReference type="ChEBI" id="CHEBI:58885"/>
    </ligand>
</feature>
<dbReference type="PANTHER" id="PTHR13301">
    <property type="entry name" value="X-BOX TRANSCRIPTION FACTOR-RELATED"/>
    <property type="match status" value="1"/>
</dbReference>
<keyword evidence="5 11" id="KW-1133">Transmembrane helix</keyword>
<evidence type="ECO:0000256" key="9">
    <source>
        <dbReference type="PIRSR" id="PIRSR605150-2"/>
    </source>
</evidence>
<keyword evidence="4 11" id="KW-0812">Transmembrane</keyword>
<dbReference type="InterPro" id="IPR005150">
    <property type="entry name" value="Cellulose_synth"/>
</dbReference>
<evidence type="ECO:0000256" key="4">
    <source>
        <dbReference type="ARBA" id="ARBA00022692"/>
    </source>
</evidence>
<dbReference type="GO" id="GO:0009833">
    <property type="term" value="P:plant-type primary cell wall biogenesis"/>
    <property type="evidence" value="ECO:0000318"/>
    <property type="project" value="GO_Central"/>
</dbReference>
<evidence type="ECO:0000256" key="5">
    <source>
        <dbReference type="ARBA" id="ARBA00022989"/>
    </source>
</evidence>
<feature type="binding site" evidence="10">
    <location>
        <position position="231"/>
    </location>
    <ligand>
        <name>Mn(2+)</name>
        <dbReference type="ChEBI" id="CHEBI:29035"/>
    </ligand>
</feature>
<evidence type="ECO:0000256" key="11">
    <source>
        <dbReference type="SAM" id="Phobius"/>
    </source>
</evidence>
<gene>
    <name evidence="12" type="ORF">AMTR_s00017p00025710</name>
</gene>
<reference evidence="13" key="1">
    <citation type="journal article" date="2013" name="Science">
        <title>The Amborella genome and the evolution of flowering plants.</title>
        <authorList>
            <consortium name="Amborella Genome Project"/>
        </authorList>
    </citation>
    <scope>NUCLEOTIDE SEQUENCE [LARGE SCALE GENOMIC DNA]</scope>
</reference>
<feature type="transmembrane region" description="Helical" evidence="11">
    <location>
        <begin position="596"/>
        <end position="617"/>
    </location>
</feature>
<dbReference type="GO" id="GO:0005886">
    <property type="term" value="C:plasma membrane"/>
    <property type="evidence" value="ECO:0000318"/>
    <property type="project" value="GO_Central"/>
</dbReference>
<dbReference type="Gene3D" id="3.90.550.10">
    <property type="entry name" value="Spore Coat Polysaccharide Biosynthesis Protein SpsA, Chain A"/>
    <property type="match status" value="1"/>
</dbReference>
<keyword evidence="2" id="KW-0328">Glycosyltransferase</keyword>
<evidence type="ECO:0000256" key="6">
    <source>
        <dbReference type="ARBA" id="ARBA00023136"/>
    </source>
</evidence>
<dbReference type="Gramene" id="ERN08530">
    <property type="protein sequence ID" value="ERN08530"/>
    <property type="gene ID" value="AMTR_s00017p00025710"/>
</dbReference>
<feature type="transmembrane region" description="Helical" evidence="11">
    <location>
        <begin position="511"/>
        <end position="530"/>
    </location>
</feature>
<organism evidence="12 13">
    <name type="scientific">Amborella trichopoda</name>
    <dbReference type="NCBI Taxonomy" id="13333"/>
    <lineage>
        <taxon>Eukaryota</taxon>
        <taxon>Viridiplantae</taxon>
        <taxon>Streptophyta</taxon>
        <taxon>Embryophyta</taxon>
        <taxon>Tracheophyta</taxon>
        <taxon>Spermatophyta</taxon>
        <taxon>Magnoliopsida</taxon>
        <taxon>Amborellales</taxon>
        <taxon>Amborellaceae</taxon>
        <taxon>Amborella</taxon>
    </lineage>
</organism>
<feature type="binding site" evidence="10">
    <location>
        <position position="207"/>
    </location>
    <ligand>
        <name>Mn(2+)</name>
        <dbReference type="ChEBI" id="CHEBI:29035"/>
    </ligand>
</feature>
<dbReference type="eggNOG" id="ENOG502QTT0">
    <property type="taxonomic scope" value="Eukaryota"/>
</dbReference>
<dbReference type="AlphaFoldDB" id="W1PMY2"/>
<evidence type="ECO:0000256" key="10">
    <source>
        <dbReference type="PIRSR" id="PIRSR605150-3"/>
    </source>
</evidence>
<proteinExistence type="predicted"/>
<dbReference type="EMBL" id="KI393256">
    <property type="protein sequence ID" value="ERN08530.1"/>
    <property type="molecule type" value="Genomic_DNA"/>
</dbReference>
<sequence length="683" mass="77297">MNQRWSMVQYRTYPNKLLKRLKTESELPAVDMFVTTADALKEPPILTVNTVLSLLAVDYPANKLACYVSDDGASPLTFYALTEAVEYAKRWVPFCKKHGVSVRAPFMYFSQTSHICNSFSSEFLTEWKKMKSEYDELSKRINEAVSSKSVPYPNINEEFAAFSRMENRDHPSIVKVIVENRERSIGGLPHVIYVSREKRPKHPHHYKAGAMNVLTRVSAVMTNAPIIMNVDCDMFVNNPTCFYEAMCLLLGFKSERESAFVQFPQVFYGGLKDDPFGNQLKVLFSVVLAGISAIQGPCYAGTGCFHRRKTIYGFPAEDSKGNFLEFFNGSNEANMEELINRFGHCKELLRSILSIHLNKAGDTLSFESAVEAAHIVAGCKYENNTYWGDQVGWVYGSSTEDLLLSLKLFSTGWRSVYCTPQPPAFLGCAPSSGPETLLQQRRWAAGQLELFVGRHSPLLSTITKKLEIRQCLAFLSIWALRPIPEIFYSILPALSLLTNTHFMPKFPEPIVLIPISLFVLFNFFGLMEYWRCNLSTREWWNNQRMARINCASGWLFGFFDVTLKLLGLSDIVFFVTPKDERDNDPNADKFTFNSDVMFIPPTTLLFLNLVGLVIIAPKLARGDFNMLLEVLCSAWVVSCFNPFLKGLVRKGRYGLPWSIICKSGALALMFIYICKVHVQGGLI</sequence>
<feature type="transmembrane region" description="Helical" evidence="11">
    <location>
        <begin position="655"/>
        <end position="674"/>
    </location>
</feature>
<evidence type="ECO:0000256" key="1">
    <source>
        <dbReference type="ARBA" id="ARBA00004127"/>
    </source>
</evidence>
<accession>W1PMY2</accession>
<dbReference type="GO" id="GO:0012505">
    <property type="term" value="C:endomembrane system"/>
    <property type="evidence" value="ECO:0007669"/>
    <property type="project" value="UniProtKB-SubCell"/>
</dbReference>
<comment type="subcellular location">
    <subcellularLocation>
        <location evidence="1">Endomembrane system</location>
        <topology evidence="1">Multi-pass membrane protein</topology>
    </subcellularLocation>
</comment>
<evidence type="ECO:0000256" key="7">
    <source>
        <dbReference type="ARBA" id="ARBA00023316"/>
    </source>
</evidence>
<feature type="transmembrane region" description="Helical" evidence="11">
    <location>
        <begin position="551"/>
        <end position="576"/>
    </location>
</feature>
<keyword evidence="13" id="KW-1185">Reference proteome</keyword>
<dbReference type="Proteomes" id="UP000017836">
    <property type="component" value="Unassembled WGS sequence"/>
</dbReference>
<dbReference type="SUPFAM" id="SSF53448">
    <property type="entry name" value="Nucleotide-diphospho-sugar transferases"/>
    <property type="match status" value="1"/>
</dbReference>
<protein>
    <recommendedName>
        <fullName evidence="14">Glycosyltransferase 2-like domain-containing protein</fullName>
    </recommendedName>
</protein>
<dbReference type="GO" id="GO:0016759">
    <property type="term" value="F:cellulose synthase activity"/>
    <property type="evidence" value="ECO:0000318"/>
    <property type="project" value="GO_Central"/>
</dbReference>
<dbReference type="InterPro" id="IPR029044">
    <property type="entry name" value="Nucleotide-diphossugar_trans"/>
</dbReference>
<dbReference type="Pfam" id="PF03552">
    <property type="entry name" value="Cellulose_synt"/>
    <property type="match status" value="2"/>
</dbReference>
<evidence type="ECO:0000256" key="8">
    <source>
        <dbReference type="PIRSR" id="PIRSR605150-1"/>
    </source>
</evidence>
<evidence type="ECO:0000256" key="3">
    <source>
        <dbReference type="ARBA" id="ARBA00022679"/>
    </source>
</evidence>
<keyword evidence="7" id="KW-0961">Cell wall biogenesis/degradation</keyword>
<feature type="transmembrane region" description="Helical" evidence="11">
    <location>
        <begin position="624"/>
        <end position="643"/>
    </location>
</feature>
<evidence type="ECO:0000256" key="2">
    <source>
        <dbReference type="ARBA" id="ARBA00022676"/>
    </source>
</evidence>
<feature type="binding site" evidence="9">
    <location>
        <position position="41"/>
    </location>
    <ligand>
        <name>UDP-alpha-D-glucose</name>
        <dbReference type="ChEBI" id="CHEBI:58885"/>
    </ligand>
</feature>
<feature type="binding site" evidence="9">
    <location>
        <position position="71"/>
    </location>
    <ligand>
        <name>UDP-alpha-D-glucose</name>
        <dbReference type="ChEBI" id="CHEBI:58885"/>
    </ligand>
</feature>
<name>W1PMY2_AMBTC</name>
<dbReference type="GO" id="GO:0030244">
    <property type="term" value="P:cellulose biosynthetic process"/>
    <property type="evidence" value="ECO:0000318"/>
    <property type="project" value="GO_Central"/>
</dbReference>
<evidence type="ECO:0000313" key="13">
    <source>
        <dbReference type="Proteomes" id="UP000017836"/>
    </source>
</evidence>
<dbReference type="GO" id="GO:0016760">
    <property type="term" value="F:cellulose synthase (UDP-forming) activity"/>
    <property type="evidence" value="ECO:0007669"/>
    <property type="project" value="InterPro"/>
</dbReference>
<dbReference type="HOGENOM" id="CLU_001418_3_3_1"/>
<dbReference type="OMA" id="LHHHYKA"/>
<keyword evidence="3" id="KW-0808">Transferase</keyword>
<keyword evidence="6 11" id="KW-0472">Membrane</keyword>
<feature type="active site" evidence="8">
    <location>
        <position position="401"/>
    </location>
</feature>